<sequence>MLSRRRTRDPSAVSNDAAPAWVAATAVERALSSKGLDRPPADRAAFAAALRETMAAELASAPGLLDGDAVL</sequence>
<evidence type="ECO:0000313" key="2">
    <source>
        <dbReference type="Proteomes" id="UP000325113"/>
    </source>
</evidence>
<name>A0A5A8BXT9_CAFRO</name>
<comment type="caution">
    <text evidence="1">The sequence shown here is derived from an EMBL/GenBank/DDBJ whole genome shotgun (WGS) entry which is preliminary data.</text>
</comment>
<accession>A0A5A8BXT9</accession>
<gene>
    <name evidence="1" type="ORF">FNF31_08026</name>
</gene>
<dbReference type="EMBL" id="VLTM01000266">
    <property type="protein sequence ID" value="KAA0145552.1"/>
    <property type="molecule type" value="Genomic_DNA"/>
</dbReference>
<dbReference type="AlphaFoldDB" id="A0A5A8BXT9"/>
<proteinExistence type="predicted"/>
<reference evidence="1 2" key="1">
    <citation type="submission" date="2019-07" db="EMBL/GenBank/DDBJ databases">
        <title>Genomes of Cafeteria roenbergensis.</title>
        <authorList>
            <person name="Fischer M.G."/>
            <person name="Hackl T."/>
            <person name="Roman M."/>
        </authorList>
    </citation>
    <scope>NUCLEOTIDE SEQUENCE [LARGE SCALE GENOMIC DNA]</scope>
    <source>
        <strain evidence="1 2">Cflag</strain>
    </source>
</reference>
<protein>
    <submittedName>
        <fullName evidence="1">Uncharacterized protein</fullName>
    </submittedName>
</protein>
<organism evidence="1 2">
    <name type="scientific">Cafeteria roenbergensis</name>
    <name type="common">Marine flagellate</name>
    <dbReference type="NCBI Taxonomy" id="33653"/>
    <lineage>
        <taxon>Eukaryota</taxon>
        <taxon>Sar</taxon>
        <taxon>Stramenopiles</taxon>
        <taxon>Bigyra</taxon>
        <taxon>Opalozoa</taxon>
        <taxon>Bicosoecida</taxon>
        <taxon>Cafeteriaceae</taxon>
        <taxon>Cafeteria</taxon>
    </lineage>
</organism>
<evidence type="ECO:0000313" key="1">
    <source>
        <dbReference type="EMBL" id="KAA0145552.1"/>
    </source>
</evidence>
<dbReference type="Proteomes" id="UP000325113">
    <property type="component" value="Unassembled WGS sequence"/>
</dbReference>